<dbReference type="Proteomes" id="UP000478052">
    <property type="component" value="Unassembled WGS sequence"/>
</dbReference>
<gene>
    <name evidence="2" type="ORF">FWK35_00020588</name>
</gene>
<accession>A0A6G0YDJ2</accession>
<feature type="transmembrane region" description="Helical" evidence="1">
    <location>
        <begin position="68"/>
        <end position="90"/>
    </location>
</feature>
<proteinExistence type="predicted"/>
<keyword evidence="3" id="KW-1185">Reference proteome</keyword>
<dbReference type="AlphaFoldDB" id="A0A6G0YDJ2"/>
<keyword evidence="1" id="KW-0472">Membrane</keyword>
<keyword evidence="1" id="KW-0812">Transmembrane</keyword>
<evidence type="ECO:0000313" key="2">
    <source>
        <dbReference type="EMBL" id="KAF0753608.1"/>
    </source>
</evidence>
<protein>
    <submittedName>
        <fullName evidence="2">Uncharacterized protein</fullName>
    </submittedName>
</protein>
<comment type="caution">
    <text evidence="2">The sequence shown here is derived from an EMBL/GenBank/DDBJ whole genome shotgun (WGS) entry which is preliminary data.</text>
</comment>
<sequence length="141" mass="16438">MIVKGTALPALAIAFISGSSRSFLTLIPPIIWVIKKVIKMWIIKSPPPWKNQRFIVLDSERGDECIDFTMLFFFFFFVEIMLQFQTLGVVSDSKMSLVGALESFQKHREKPKKKKKIKEKREFVSKTSFRPNRLFLYVVDT</sequence>
<reference evidence="2 3" key="1">
    <citation type="submission" date="2019-08" db="EMBL/GenBank/DDBJ databases">
        <title>Whole genome of Aphis craccivora.</title>
        <authorList>
            <person name="Voronova N.V."/>
            <person name="Shulinski R.S."/>
            <person name="Bandarenka Y.V."/>
            <person name="Zhorov D.G."/>
            <person name="Warner D."/>
        </authorList>
    </citation>
    <scope>NUCLEOTIDE SEQUENCE [LARGE SCALE GENOMIC DNA]</scope>
    <source>
        <strain evidence="2">180601</strain>
        <tissue evidence="2">Whole Body</tissue>
    </source>
</reference>
<organism evidence="2 3">
    <name type="scientific">Aphis craccivora</name>
    <name type="common">Cowpea aphid</name>
    <dbReference type="NCBI Taxonomy" id="307492"/>
    <lineage>
        <taxon>Eukaryota</taxon>
        <taxon>Metazoa</taxon>
        <taxon>Ecdysozoa</taxon>
        <taxon>Arthropoda</taxon>
        <taxon>Hexapoda</taxon>
        <taxon>Insecta</taxon>
        <taxon>Pterygota</taxon>
        <taxon>Neoptera</taxon>
        <taxon>Paraneoptera</taxon>
        <taxon>Hemiptera</taxon>
        <taxon>Sternorrhyncha</taxon>
        <taxon>Aphidomorpha</taxon>
        <taxon>Aphidoidea</taxon>
        <taxon>Aphididae</taxon>
        <taxon>Aphidini</taxon>
        <taxon>Aphis</taxon>
        <taxon>Aphis</taxon>
    </lineage>
</organism>
<evidence type="ECO:0000313" key="3">
    <source>
        <dbReference type="Proteomes" id="UP000478052"/>
    </source>
</evidence>
<evidence type="ECO:0000256" key="1">
    <source>
        <dbReference type="SAM" id="Phobius"/>
    </source>
</evidence>
<dbReference type="EMBL" id="VUJU01004680">
    <property type="protein sequence ID" value="KAF0753608.1"/>
    <property type="molecule type" value="Genomic_DNA"/>
</dbReference>
<name>A0A6G0YDJ2_APHCR</name>
<keyword evidence="1" id="KW-1133">Transmembrane helix</keyword>